<dbReference type="InterPro" id="IPR051719">
    <property type="entry name" value="CASTOR_mTORC1"/>
</dbReference>
<dbReference type="InterPro" id="IPR027795">
    <property type="entry name" value="CASTOR_ACT_dom"/>
</dbReference>
<gene>
    <name evidence="2" type="ORF">GAB14E_4551</name>
</gene>
<dbReference type="EMBL" id="JQEC01000072">
    <property type="protein sequence ID" value="KGJ87396.1"/>
    <property type="molecule type" value="Genomic_DNA"/>
</dbReference>
<dbReference type="CDD" id="cd04868">
    <property type="entry name" value="ACT_AK-like"/>
    <property type="match status" value="1"/>
</dbReference>
<dbReference type="Pfam" id="PF13840">
    <property type="entry name" value="ACT_7"/>
    <property type="match status" value="1"/>
</dbReference>
<dbReference type="SUPFAM" id="SSF55021">
    <property type="entry name" value="ACT-like"/>
    <property type="match status" value="2"/>
</dbReference>
<dbReference type="PANTHER" id="PTHR31131">
    <property type="entry name" value="CHROMOSOME 1, WHOLE GENOME SHOTGUN SEQUENCE"/>
    <property type="match status" value="1"/>
</dbReference>
<dbReference type="PANTHER" id="PTHR31131:SF6">
    <property type="entry name" value="CASTOR ACT DOMAIN-CONTAINING PROTEIN"/>
    <property type="match status" value="1"/>
</dbReference>
<dbReference type="AlphaFoldDB" id="A0A099KAL1"/>
<name>A0A099KAL1_COLPS</name>
<accession>A0A099KAL1</accession>
<sequence>MPQLTLRLISEQFAIHSLSKSAIIPGEVFSASIFFIAKTFDEISIVLPQRITIVSDEVELNWQALEVVGPLDFTMTGILSNISTVLANEKISIFAISTFDTDYILVKEEFINQAVKALRSNQYLVI</sequence>
<protein>
    <recommendedName>
        <fullName evidence="1">CASTOR ACT domain-containing protein</fullName>
    </recommendedName>
</protein>
<evidence type="ECO:0000313" key="3">
    <source>
        <dbReference type="Proteomes" id="UP000029868"/>
    </source>
</evidence>
<reference evidence="2 3" key="1">
    <citation type="submission" date="2014-08" db="EMBL/GenBank/DDBJ databases">
        <title>Genomic and Phenotypic Diversity of Colwellia psychrerythraea strains from Disparate Marine Basins.</title>
        <authorList>
            <person name="Techtmann S.M."/>
            <person name="Stelling S.C."/>
            <person name="Utturkar S.M."/>
            <person name="Alshibli N."/>
            <person name="Harris A."/>
            <person name="Brown S.D."/>
            <person name="Hazen T.C."/>
        </authorList>
    </citation>
    <scope>NUCLEOTIDE SEQUENCE [LARGE SCALE GENOMIC DNA]</scope>
    <source>
        <strain evidence="2 3">GAB14E</strain>
    </source>
</reference>
<dbReference type="PIRSF" id="PIRSF008459">
    <property type="entry name" value="UCP008459"/>
    <property type="match status" value="1"/>
</dbReference>
<feature type="domain" description="CASTOR ACT" evidence="1">
    <location>
        <begin position="58"/>
        <end position="120"/>
    </location>
</feature>
<dbReference type="PATRIC" id="fig|28229.3.peg.4531"/>
<dbReference type="RefSeq" id="WP_033084458.1">
    <property type="nucleotide sequence ID" value="NZ_JQEC01000072.1"/>
</dbReference>
<evidence type="ECO:0000259" key="1">
    <source>
        <dbReference type="Pfam" id="PF13840"/>
    </source>
</evidence>
<dbReference type="Gene3D" id="3.30.2130.10">
    <property type="entry name" value="VC0802-like"/>
    <property type="match status" value="1"/>
</dbReference>
<dbReference type="Proteomes" id="UP000029868">
    <property type="component" value="Unassembled WGS sequence"/>
</dbReference>
<comment type="caution">
    <text evidence="2">The sequence shown here is derived from an EMBL/GenBank/DDBJ whole genome shotgun (WGS) entry which is preliminary data.</text>
</comment>
<dbReference type="OrthoDB" id="5615858at2"/>
<proteinExistence type="predicted"/>
<dbReference type="InterPro" id="IPR016540">
    <property type="entry name" value="UCP008459"/>
</dbReference>
<evidence type="ECO:0000313" key="2">
    <source>
        <dbReference type="EMBL" id="KGJ87396.1"/>
    </source>
</evidence>
<dbReference type="InterPro" id="IPR045865">
    <property type="entry name" value="ACT-like_dom_sf"/>
</dbReference>
<organism evidence="2 3">
    <name type="scientific">Colwellia psychrerythraea</name>
    <name type="common">Vibrio psychroerythus</name>
    <dbReference type="NCBI Taxonomy" id="28229"/>
    <lineage>
        <taxon>Bacteria</taxon>
        <taxon>Pseudomonadati</taxon>
        <taxon>Pseudomonadota</taxon>
        <taxon>Gammaproteobacteria</taxon>
        <taxon>Alteromonadales</taxon>
        <taxon>Colwelliaceae</taxon>
        <taxon>Colwellia</taxon>
    </lineage>
</organism>